<proteinExistence type="predicted"/>
<dbReference type="KEGG" id="cwa:CwatDRAFT_4281"/>
<dbReference type="InterPro" id="IPR027417">
    <property type="entry name" value="P-loop_NTPase"/>
</dbReference>
<organism evidence="1 2">
    <name type="scientific">Crocosphaera watsonii WH 8501</name>
    <dbReference type="NCBI Taxonomy" id="165597"/>
    <lineage>
        <taxon>Bacteria</taxon>
        <taxon>Bacillati</taxon>
        <taxon>Cyanobacteriota</taxon>
        <taxon>Cyanophyceae</taxon>
        <taxon>Oscillatoriophycideae</taxon>
        <taxon>Chroococcales</taxon>
        <taxon>Aphanothecaceae</taxon>
        <taxon>Crocosphaera</taxon>
    </lineage>
</organism>
<accession>Q4C4U5</accession>
<protein>
    <submittedName>
        <fullName evidence="1">Uncharacterized protein</fullName>
    </submittedName>
</protein>
<gene>
    <name evidence="1" type="ORF">CwatDRAFT_4281</name>
</gene>
<name>Q4C4U5_CROWT</name>
<keyword evidence="2" id="KW-1185">Reference proteome</keyword>
<reference evidence="1" key="1">
    <citation type="submission" date="2004-02" db="EMBL/GenBank/DDBJ databases">
        <authorList>
            <consortium name="DOE Joint Genome Institute"/>
        </authorList>
    </citation>
    <scope>NUCLEOTIDE SEQUENCE [LARGE SCALE GENOMIC DNA]</scope>
    <source>
        <strain evidence="1">WH 8501</strain>
    </source>
</reference>
<comment type="caution">
    <text evidence="1">The sequence shown here is derived from an EMBL/GenBank/DDBJ whole genome shotgun (WGS) entry which is preliminary data.</text>
</comment>
<reference evidence="1" key="3">
    <citation type="submission" date="2016-12" db="EMBL/GenBank/DDBJ databases">
        <title>Annotation of the draft genome assembly of Crocosphaera watsonii WH 8501.</title>
        <authorList>
            <consortium name="US DOE Joint Genome Institute (JGI-ORNL)"/>
            <person name="Larimer F."/>
            <person name="Land M."/>
        </authorList>
    </citation>
    <scope>NUCLEOTIDE SEQUENCE</scope>
    <source>
        <strain evidence="1">WH 8501</strain>
    </source>
</reference>
<dbReference type="Proteomes" id="UP000003922">
    <property type="component" value="Unassembled WGS sequence"/>
</dbReference>
<evidence type="ECO:0000313" key="2">
    <source>
        <dbReference type="Proteomes" id="UP000003922"/>
    </source>
</evidence>
<dbReference type="EMBL" id="AADV02000007">
    <property type="protein sequence ID" value="EAM51186.1"/>
    <property type="molecule type" value="Genomic_DNA"/>
</dbReference>
<reference evidence="1" key="2">
    <citation type="submission" date="2005-06" db="EMBL/GenBank/DDBJ databases">
        <title>Sequencing of the draft genome and assembly of Crocosphaera watsonii WH 8501.</title>
        <authorList>
            <consortium name="US DOE Joint Genome Institute (JGI-PGF)"/>
            <person name="Copeland A."/>
            <person name="Lucas S."/>
            <person name="Lapidus A."/>
            <person name="Barry K."/>
            <person name="Detter C."/>
            <person name="Glavina T."/>
            <person name="Hammon N."/>
            <person name="Israni S."/>
            <person name="Pitluck S."/>
            <person name="Richardson P."/>
        </authorList>
    </citation>
    <scope>NUCLEOTIDE SEQUENCE [LARGE SCALE GENOMIC DNA]</scope>
    <source>
        <strain evidence="1">WH 8501</strain>
    </source>
</reference>
<evidence type="ECO:0000313" key="1">
    <source>
        <dbReference type="EMBL" id="EAM51186.1"/>
    </source>
</evidence>
<dbReference type="AlphaFoldDB" id="Q4C4U5"/>
<dbReference type="SUPFAM" id="SSF52540">
    <property type="entry name" value="P-loop containing nucleoside triphosphate hydrolases"/>
    <property type="match status" value="1"/>
</dbReference>
<sequence>MNISLPSRYEDLEEAYRGRLKPNNPLNQLIQKAVKSMSISGGIRFLPIYGKSGSGKSCASREIDRHLPETHVFLLDRDEIEDGDKLLERIHREKRNDNVCLIGVIDQFEEQVSGKENIPSQFIEKLSIYDRSHLKDIPTLFIWLTTNRDFQKELENSTSRNRRLLLESDFEVSGPSRESWPSIIKETFTFHNSEKPLADYNVVEKDLYDICQDALTVGEALESVGVLLSERIPSLQDLSEYQVILVWPVADGTRMQRVLQFSRPREGYLLNWDAWQRELNAQDRDTLPLQEYNRTRLYFDVRIVPLRVADIHKLCQNLDDDPETFSKTYMQWFQNTHLYQILSGNWDNYDYSPVKERESQRSEAAKTWYASVTNQPTKIGRRLSLILKELGENATYEEDIKSKYSKVRADVFIESSDRNPKKQILELKVFSSQNTMPSSIKEQVKITLRRHAQFAGFISR</sequence>
<dbReference type="OrthoDB" id="7107761at2"/>